<name>A0A0P4WEE2_SCYOL</name>
<evidence type="ECO:0000256" key="8">
    <source>
        <dbReference type="ARBA" id="ARBA00022840"/>
    </source>
</evidence>
<dbReference type="Gene3D" id="3.40.1190.10">
    <property type="entry name" value="Mur-like, catalytic domain"/>
    <property type="match status" value="1"/>
</dbReference>
<dbReference type="EC" id="6.3.2.17" evidence="3"/>
<organism evidence="14">
    <name type="scientific">Scylla olivacea</name>
    <name type="common">Orange mud crab</name>
    <name type="synonym">Cancer olivacea</name>
    <dbReference type="NCBI Taxonomy" id="85551"/>
    <lineage>
        <taxon>Eukaryota</taxon>
        <taxon>Metazoa</taxon>
        <taxon>Ecdysozoa</taxon>
        <taxon>Arthropoda</taxon>
        <taxon>Crustacea</taxon>
        <taxon>Multicrustacea</taxon>
        <taxon>Malacostraca</taxon>
        <taxon>Eumalacostraca</taxon>
        <taxon>Eucarida</taxon>
        <taxon>Decapoda</taxon>
        <taxon>Pleocyemata</taxon>
        <taxon>Brachyura</taxon>
        <taxon>Eubrachyura</taxon>
        <taxon>Portunoidea</taxon>
        <taxon>Portunidae</taxon>
        <taxon>Portuninae</taxon>
        <taxon>Scylla</taxon>
    </lineage>
</organism>
<evidence type="ECO:0000313" key="14">
    <source>
        <dbReference type="EMBL" id="JAI64884.1"/>
    </source>
</evidence>
<dbReference type="GO" id="GO:0005739">
    <property type="term" value="C:mitochondrion"/>
    <property type="evidence" value="ECO:0007669"/>
    <property type="project" value="TreeGrafter"/>
</dbReference>
<dbReference type="InterPro" id="IPR036615">
    <property type="entry name" value="Mur_ligase_C_dom_sf"/>
</dbReference>
<evidence type="ECO:0000256" key="4">
    <source>
        <dbReference type="ARBA" id="ARBA00022563"/>
    </source>
</evidence>
<sequence>MARLFHATYCQWRQWRRLSAAPRMAMAHDSQGVRKLATHCQAEVDHHYEEAVQTLNSLQSNAAVLQRIRQQRGFTNNVQATECFLDRVGISLKDLDSLSVIHIAGTKGKGSTCSFVESILREHGFRTGFYSSPHLVAVRERIRINGQPISKEDFITYFWDVYNQLIAKKTCDDDMPAYFKFLTVLALKVFVKEEVDVAVLEVGLGGEYDCTNVVRKPVVCGVTTLDYDHTSILGNTIESIAWHKAGIMKPGVPTFTVEQSLQPSLSVLLQRAKEKQVPFYLIPPLENYGWGAQPLQLGLAGNVQYCNASLALQLTQYWMNSQNRGRSDEVMCTTTTTPDHLNVPVAIPFTLSDEDVLGLKYAVWPGRSQVMVSGPLTFFLDGAHTPVSMQACVDWFLKTAPMHATQNGDNIFRLLFFNSTGDRDPETLLKKLTSCNFDLAIFTTNLVTTSMKASSDQTNYTISRDQAHLRCEQQRNSWIRLIRNQSKQESESPNHEDTEMADTTQSEGFENNLNLTSSMPASDVPSIIFPCIQDALVWLSCGRDPNLTGELLTPPAFPPPARLQEATQVQILVTGSLHLVGGVLGVIDPELRCATHMRSAFNKPPSLTDLVLNNYNKFSSPGTP</sequence>
<reference evidence="14" key="1">
    <citation type="submission" date="2015-09" db="EMBL/GenBank/DDBJ databases">
        <title>Scylla olivacea transcriptome.</title>
        <authorList>
            <person name="Ikhwanuddin M."/>
        </authorList>
    </citation>
    <scope>NUCLEOTIDE SEQUENCE</scope>
</reference>
<dbReference type="SUPFAM" id="SSF53623">
    <property type="entry name" value="MurD-like peptide ligases, catalytic domain"/>
    <property type="match status" value="1"/>
</dbReference>
<dbReference type="InterPro" id="IPR001645">
    <property type="entry name" value="Folylpolyglutamate_synth"/>
</dbReference>
<feature type="region of interest" description="Disordered" evidence="13">
    <location>
        <begin position="484"/>
        <end position="505"/>
    </location>
</feature>
<comment type="similarity">
    <text evidence="2">Belongs to the folylpolyglutamate synthase family.</text>
</comment>
<evidence type="ECO:0000256" key="6">
    <source>
        <dbReference type="ARBA" id="ARBA00022723"/>
    </source>
</evidence>
<dbReference type="UniPathway" id="UPA00850"/>
<evidence type="ECO:0000256" key="2">
    <source>
        <dbReference type="ARBA" id="ARBA00008276"/>
    </source>
</evidence>
<keyword evidence="8" id="KW-0067">ATP-binding</keyword>
<dbReference type="PROSITE" id="PS01011">
    <property type="entry name" value="FOLYLPOLYGLU_SYNT_1"/>
    <property type="match status" value="1"/>
</dbReference>
<keyword evidence="4" id="KW-0554">One-carbon metabolism</keyword>
<accession>A0A0P4WEE2</accession>
<feature type="compositionally biased region" description="Basic and acidic residues" evidence="13">
    <location>
        <begin position="486"/>
        <end position="498"/>
    </location>
</feature>
<dbReference type="FunFam" id="3.40.1190.10:FF:000008">
    <property type="entry name" value="Folylpolyglutamate synthase"/>
    <property type="match status" value="1"/>
</dbReference>
<evidence type="ECO:0000256" key="10">
    <source>
        <dbReference type="ARBA" id="ARBA00030592"/>
    </source>
</evidence>
<evidence type="ECO:0000256" key="5">
    <source>
        <dbReference type="ARBA" id="ARBA00022598"/>
    </source>
</evidence>
<proteinExistence type="inferred from homology"/>
<evidence type="ECO:0000256" key="13">
    <source>
        <dbReference type="SAM" id="MobiDB-lite"/>
    </source>
</evidence>
<protein>
    <recommendedName>
        <fullName evidence="3">tetrahydrofolate synthase</fullName>
        <ecNumber evidence="3">6.3.2.17</ecNumber>
    </recommendedName>
    <alternativeName>
        <fullName evidence="11">Folylpoly-gamma-glutamate synthetase</fullName>
    </alternativeName>
    <alternativeName>
        <fullName evidence="10">Tetrahydrofolylpolyglutamate synthase</fullName>
    </alternativeName>
</protein>
<dbReference type="GO" id="GO:0004326">
    <property type="term" value="F:tetrahydrofolylpolyglutamate synthase activity"/>
    <property type="evidence" value="ECO:0007669"/>
    <property type="project" value="UniProtKB-EC"/>
</dbReference>
<comment type="pathway">
    <text evidence="1">Cofactor biosynthesis; tetrahydrofolylpolyglutamate biosynthesis.</text>
</comment>
<dbReference type="GO" id="GO:0046872">
    <property type="term" value="F:metal ion binding"/>
    <property type="evidence" value="ECO:0007669"/>
    <property type="project" value="UniProtKB-KW"/>
</dbReference>
<dbReference type="InterPro" id="IPR036565">
    <property type="entry name" value="Mur-like_cat_sf"/>
</dbReference>
<keyword evidence="9" id="KW-0460">Magnesium</keyword>
<keyword evidence="5" id="KW-0436">Ligase</keyword>
<dbReference type="PANTHER" id="PTHR11136:SF5">
    <property type="entry name" value="FOLYLPOLYGLUTAMATE SYNTHASE, MITOCHONDRIAL"/>
    <property type="match status" value="1"/>
</dbReference>
<dbReference type="EMBL" id="GDRN01064159">
    <property type="protein sequence ID" value="JAI64884.1"/>
    <property type="molecule type" value="Transcribed_RNA"/>
</dbReference>
<dbReference type="PANTHER" id="PTHR11136">
    <property type="entry name" value="FOLYLPOLYGLUTAMATE SYNTHASE-RELATED"/>
    <property type="match status" value="1"/>
</dbReference>
<dbReference type="GO" id="GO:0005829">
    <property type="term" value="C:cytosol"/>
    <property type="evidence" value="ECO:0007669"/>
    <property type="project" value="TreeGrafter"/>
</dbReference>
<keyword evidence="7" id="KW-0547">Nucleotide-binding</keyword>
<keyword evidence="6" id="KW-0479">Metal-binding</keyword>
<dbReference type="GO" id="GO:0005524">
    <property type="term" value="F:ATP binding"/>
    <property type="evidence" value="ECO:0007669"/>
    <property type="project" value="UniProtKB-KW"/>
</dbReference>
<dbReference type="PROSITE" id="PS01012">
    <property type="entry name" value="FOLYLPOLYGLU_SYNT_2"/>
    <property type="match status" value="1"/>
</dbReference>
<evidence type="ECO:0000256" key="3">
    <source>
        <dbReference type="ARBA" id="ARBA00013025"/>
    </source>
</evidence>
<dbReference type="SUPFAM" id="SSF53244">
    <property type="entry name" value="MurD-like peptide ligases, peptide-binding domain"/>
    <property type="match status" value="1"/>
</dbReference>
<dbReference type="InterPro" id="IPR018109">
    <property type="entry name" value="Folylpolyglutamate_synth_CS"/>
</dbReference>
<dbReference type="GO" id="GO:0006730">
    <property type="term" value="P:one-carbon metabolic process"/>
    <property type="evidence" value="ECO:0007669"/>
    <property type="project" value="UniProtKB-KW"/>
</dbReference>
<dbReference type="NCBIfam" id="TIGR01499">
    <property type="entry name" value="folC"/>
    <property type="match status" value="1"/>
</dbReference>
<evidence type="ECO:0000256" key="11">
    <source>
        <dbReference type="ARBA" id="ARBA00030876"/>
    </source>
</evidence>
<dbReference type="Gene3D" id="3.90.190.20">
    <property type="entry name" value="Mur ligase, C-terminal domain"/>
    <property type="match status" value="1"/>
</dbReference>
<evidence type="ECO:0000256" key="12">
    <source>
        <dbReference type="ARBA" id="ARBA00047493"/>
    </source>
</evidence>
<comment type="catalytic activity">
    <reaction evidence="12">
        <text>(6S)-5,6,7,8-tetrahydrofolyl-(gamma-L-Glu)(n) + L-glutamate + ATP = (6S)-5,6,7,8-tetrahydrofolyl-(gamma-L-Glu)(n+1) + ADP + phosphate + H(+)</text>
        <dbReference type="Rhea" id="RHEA:10580"/>
        <dbReference type="Rhea" id="RHEA-COMP:14738"/>
        <dbReference type="Rhea" id="RHEA-COMP:14740"/>
        <dbReference type="ChEBI" id="CHEBI:15378"/>
        <dbReference type="ChEBI" id="CHEBI:29985"/>
        <dbReference type="ChEBI" id="CHEBI:30616"/>
        <dbReference type="ChEBI" id="CHEBI:43474"/>
        <dbReference type="ChEBI" id="CHEBI:141005"/>
        <dbReference type="ChEBI" id="CHEBI:456216"/>
        <dbReference type="EC" id="6.3.2.17"/>
    </reaction>
</comment>
<evidence type="ECO:0000256" key="7">
    <source>
        <dbReference type="ARBA" id="ARBA00022741"/>
    </source>
</evidence>
<evidence type="ECO:0000256" key="9">
    <source>
        <dbReference type="ARBA" id="ARBA00022842"/>
    </source>
</evidence>
<evidence type="ECO:0000256" key="1">
    <source>
        <dbReference type="ARBA" id="ARBA00005150"/>
    </source>
</evidence>
<dbReference type="AlphaFoldDB" id="A0A0P4WEE2"/>